<accession>A0ABV4JWH6</accession>
<protein>
    <submittedName>
        <fullName evidence="1">Uncharacterized protein</fullName>
    </submittedName>
</protein>
<name>A0ABV4JWH6_9BACT</name>
<dbReference type="Proteomes" id="UP001568358">
    <property type="component" value="Unassembled WGS sequence"/>
</dbReference>
<sequence length="52" mass="5761">MHENGMLTPEPNELYGKAIDTFGEAHQLTKHSSELAEYAGRSSALMRQAARD</sequence>
<organism evidence="1 2">
    <name type="scientific">Halodesulfovibrio aestuarii</name>
    <dbReference type="NCBI Taxonomy" id="126333"/>
    <lineage>
        <taxon>Bacteria</taxon>
        <taxon>Pseudomonadati</taxon>
        <taxon>Thermodesulfobacteriota</taxon>
        <taxon>Desulfovibrionia</taxon>
        <taxon>Desulfovibrionales</taxon>
        <taxon>Desulfovibrionaceae</taxon>
        <taxon>Halodesulfovibrio</taxon>
    </lineage>
</organism>
<proteinExistence type="predicted"/>
<dbReference type="RefSeq" id="WP_371151344.1">
    <property type="nucleotide sequence ID" value="NZ_JBFSOO010000026.1"/>
</dbReference>
<gene>
    <name evidence="1" type="ORF">AB2Z07_16620</name>
</gene>
<keyword evidence="2" id="KW-1185">Reference proteome</keyword>
<reference evidence="1 2" key="1">
    <citation type="submission" date="2024-07" db="EMBL/GenBank/DDBJ databases">
        <title>Active virus-host system and metabolic interactions in a Lokiarchaeon culture.</title>
        <authorList>
            <person name="Ponce Toledo R.I."/>
            <person name="Rodrigues Oliveira T."/>
            <person name="Schleper C."/>
        </authorList>
    </citation>
    <scope>NUCLEOTIDE SEQUENCE [LARGE SCALE GENOMIC DNA]</scope>
    <source>
        <strain evidence="1 2">B35</strain>
    </source>
</reference>
<evidence type="ECO:0000313" key="2">
    <source>
        <dbReference type="Proteomes" id="UP001568358"/>
    </source>
</evidence>
<dbReference type="EMBL" id="JBFSOO010000026">
    <property type="protein sequence ID" value="MEZ6855092.1"/>
    <property type="molecule type" value="Genomic_DNA"/>
</dbReference>
<comment type="caution">
    <text evidence="1">The sequence shown here is derived from an EMBL/GenBank/DDBJ whole genome shotgun (WGS) entry which is preliminary data.</text>
</comment>
<evidence type="ECO:0000313" key="1">
    <source>
        <dbReference type="EMBL" id="MEZ6855092.1"/>
    </source>
</evidence>